<accession>A0A0J0XGR5</accession>
<evidence type="ECO:0000256" key="1">
    <source>
        <dbReference type="SAM" id="MobiDB-lite"/>
    </source>
</evidence>
<dbReference type="AlphaFoldDB" id="A0A0J0XGR5"/>
<dbReference type="Pfam" id="PF04979">
    <property type="entry name" value="IPP-2"/>
    <property type="match status" value="1"/>
</dbReference>
<dbReference type="STRING" id="879819.A0A0J0XGR5"/>
<dbReference type="InterPro" id="IPR007062">
    <property type="entry name" value="PPI-2"/>
</dbReference>
<dbReference type="PANTHER" id="PTHR12398">
    <property type="entry name" value="PROTEIN PHOSPHATASE INHIBITOR"/>
    <property type="match status" value="1"/>
</dbReference>
<dbReference type="PANTHER" id="PTHR12398:SF20">
    <property type="entry name" value="PROTEIN PHOSPHATASE 1 REGULATORY INHIBITOR SUBUNIT 2"/>
    <property type="match status" value="1"/>
</dbReference>
<reference evidence="2 3" key="1">
    <citation type="submission" date="2015-03" db="EMBL/GenBank/DDBJ databases">
        <title>Genomics and transcriptomics of the oil-accumulating basidiomycete yeast T. oleaginosus allow insights into substrate utilization and the diverse evolutionary trajectories of mating systems in fungi.</title>
        <authorList>
            <consortium name="DOE Joint Genome Institute"/>
            <person name="Kourist R."/>
            <person name="Kracht O."/>
            <person name="Bracharz F."/>
            <person name="Lipzen A."/>
            <person name="Nolan M."/>
            <person name="Ohm R."/>
            <person name="Grigoriev I."/>
            <person name="Sun S."/>
            <person name="Heitman J."/>
            <person name="Bruck T."/>
            <person name="Nowrousian M."/>
        </authorList>
    </citation>
    <scope>NUCLEOTIDE SEQUENCE [LARGE SCALE GENOMIC DNA]</scope>
    <source>
        <strain evidence="2 3">IBC0246</strain>
    </source>
</reference>
<evidence type="ECO:0008006" key="4">
    <source>
        <dbReference type="Google" id="ProtNLM"/>
    </source>
</evidence>
<feature type="compositionally biased region" description="Low complexity" evidence="1">
    <location>
        <begin position="172"/>
        <end position="187"/>
    </location>
</feature>
<feature type="compositionally biased region" description="Polar residues" evidence="1">
    <location>
        <begin position="147"/>
        <end position="161"/>
    </location>
</feature>
<proteinExistence type="predicted"/>
<dbReference type="Gene3D" id="6.10.250.1050">
    <property type="match status" value="1"/>
</dbReference>
<name>A0A0J0XGR5_9TREE</name>
<organism evidence="2 3">
    <name type="scientific">Cutaneotrichosporon oleaginosum</name>
    <dbReference type="NCBI Taxonomy" id="879819"/>
    <lineage>
        <taxon>Eukaryota</taxon>
        <taxon>Fungi</taxon>
        <taxon>Dikarya</taxon>
        <taxon>Basidiomycota</taxon>
        <taxon>Agaricomycotina</taxon>
        <taxon>Tremellomycetes</taxon>
        <taxon>Trichosporonales</taxon>
        <taxon>Trichosporonaceae</taxon>
        <taxon>Cutaneotrichosporon</taxon>
    </lineage>
</organism>
<feature type="compositionally biased region" description="Basic and acidic residues" evidence="1">
    <location>
        <begin position="76"/>
        <end position="85"/>
    </location>
</feature>
<protein>
    <recommendedName>
        <fullName evidence="4">Protein phosphatase inhibitor 2 (IPP-2)</fullName>
    </recommendedName>
</protein>
<feature type="compositionally biased region" description="Basic and acidic residues" evidence="1">
    <location>
        <begin position="162"/>
        <end position="171"/>
    </location>
</feature>
<dbReference type="GeneID" id="28987494"/>
<feature type="compositionally biased region" description="Acidic residues" evidence="1">
    <location>
        <begin position="279"/>
        <end position="289"/>
    </location>
</feature>
<dbReference type="GO" id="GO:0009966">
    <property type="term" value="P:regulation of signal transduction"/>
    <property type="evidence" value="ECO:0007669"/>
    <property type="project" value="InterPro"/>
</dbReference>
<evidence type="ECO:0000313" key="2">
    <source>
        <dbReference type="EMBL" id="KLT40256.1"/>
    </source>
</evidence>
<feature type="compositionally biased region" description="Polar residues" evidence="1">
    <location>
        <begin position="217"/>
        <end position="232"/>
    </location>
</feature>
<keyword evidence="3" id="KW-1185">Reference proteome</keyword>
<dbReference type="RefSeq" id="XP_018276747.1">
    <property type="nucleotide sequence ID" value="XM_018426891.1"/>
</dbReference>
<dbReference type="EMBL" id="KQ087238">
    <property type="protein sequence ID" value="KLT40256.1"/>
    <property type="molecule type" value="Genomic_DNA"/>
</dbReference>
<sequence>MSGDKPPYSETHDHPSGLAMPPVPTAQLAMDQPYGDPNNPDVDPEFPIQGGAENLHSADRPAPTRGILKNPLRNPTDPKDKEHLSWDEANIALTEIQKDSLMKIDEPKTPYVRYDAVNDVVLGIGEVPDLDLEVDPLDASHPAAPPSVTSSQGAPQSPTRSMTRDNTEANARRPSISSSSSRSASFSLPDRAHPVRPGESSHAHDVETIPEALGATYANTSGNAQRANSVSGASDVFADSDDEKLDDEARAHKRDFEKKRAMHYGQEAALALKKSREMAEEEEDDDEEASSMPNGINGSRQ</sequence>
<feature type="region of interest" description="Disordered" evidence="1">
    <location>
        <begin position="1"/>
        <end position="85"/>
    </location>
</feature>
<feature type="compositionally biased region" description="Basic and acidic residues" evidence="1">
    <location>
        <begin position="247"/>
        <end position="259"/>
    </location>
</feature>
<feature type="region of interest" description="Disordered" evidence="1">
    <location>
        <begin position="133"/>
        <end position="301"/>
    </location>
</feature>
<evidence type="ECO:0000313" key="3">
    <source>
        <dbReference type="Proteomes" id="UP000053611"/>
    </source>
</evidence>
<gene>
    <name evidence="2" type="ORF">CC85DRAFT_330045</name>
</gene>
<dbReference type="Proteomes" id="UP000053611">
    <property type="component" value="Unassembled WGS sequence"/>
</dbReference>
<dbReference type="OrthoDB" id="551302at2759"/>
<dbReference type="GO" id="GO:0004864">
    <property type="term" value="F:protein phosphatase inhibitor activity"/>
    <property type="evidence" value="ECO:0007669"/>
    <property type="project" value="InterPro"/>
</dbReference>